<accession>A0A4S8EWW0</accession>
<dbReference type="Proteomes" id="UP000308917">
    <property type="component" value="Unassembled WGS sequence"/>
</dbReference>
<comment type="caution">
    <text evidence="1">The sequence shown here is derived from an EMBL/GenBank/DDBJ whole genome shotgun (WGS) entry which is preliminary data.</text>
</comment>
<evidence type="ECO:0000313" key="2">
    <source>
        <dbReference type="Proteomes" id="UP000308917"/>
    </source>
</evidence>
<gene>
    <name evidence="1" type="ORF">E9531_13240</name>
</gene>
<dbReference type="AlphaFoldDB" id="A0A4S8EWW0"/>
<protein>
    <submittedName>
        <fullName evidence="1">Uncharacterized protein</fullName>
    </submittedName>
</protein>
<name>A0A4S8EWW0_9BURK</name>
<dbReference type="RefSeq" id="WP_136574244.1">
    <property type="nucleotide sequence ID" value="NZ_STFG01000016.1"/>
</dbReference>
<sequence length="101" mass="11780">MLMTQSWLAINRFALVGLLAGELTLCGGTDVIFIGTESPHSFPVQFKFKPNNRRDLTVSRGKKILQSEFLLIVNYLYIPEFRYLERFFCKKMKKNHKYSNA</sequence>
<evidence type="ECO:0000313" key="1">
    <source>
        <dbReference type="EMBL" id="THT99036.1"/>
    </source>
</evidence>
<reference evidence="1 2" key="1">
    <citation type="journal article" date="2015" name="Antonie Van Leeuwenhoek">
        <title>Lampropedia puyangensis sp. nov., isolated from symptomatic bark of Populus ? euramericana canker and emended description of Lampropedia hyalina (Ehrenberg 1832) Lee et al. 2004.</title>
        <authorList>
            <person name="Li Y."/>
            <person name="Wang T."/>
            <person name="Piao C.G."/>
            <person name="Wang L.F."/>
            <person name="Tian G.Z."/>
            <person name="Zhu T.H."/>
            <person name="Guo M.W."/>
        </authorList>
    </citation>
    <scope>NUCLEOTIDE SEQUENCE [LARGE SCALE GENOMIC DNA]</scope>
    <source>
        <strain evidence="1 2">2-bin</strain>
    </source>
</reference>
<dbReference type="EMBL" id="STFG01000016">
    <property type="protein sequence ID" value="THT99036.1"/>
    <property type="molecule type" value="Genomic_DNA"/>
</dbReference>
<keyword evidence="2" id="KW-1185">Reference proteome</keyword>
<proteinExistence type="predicted"/>
<organism evidence="1 2">
    <name type="scientific">Lampropedia puyangensis</name>
    <dbReference type="NCBI Taxonomy" id="1330072"/>
    <lineage>
        <taxon>Bacteria</taxon>
        <taxon>Pseudomonadati</taxon>
        <taxon>Pseudomonadota</taxon>
        <taxon>Betaproteobacteria</taxon>
        <taxon>Burkholderiales</taxon>
        <taxon>Comamonadaceae</taxon>
        <taxon>Lampropedia</taxon>
    </lineage>
</organism>